<keyword evidence="1" id="KW-0732">Signal</keyword>
<feature type="signal peptide" evidence="1">
    <location>
        <begin position="1"/>
        <end position="27"/>
    </location>
</feature>
<evidence type="ECO:0000313" key="2">
    <source>
        <dbReference type="EMBL" id="KML57034.1"/>
    </source>
</evidence>
<reference evidence="2 3" key="1">
    <citation type="submission" date="2015-05" db="EMBL/GenBank/DDBJ databases">
        <title>Draft genome of Burkholderia cepacia LK29.</title>
        <authorList>
            <person name="Chan X.Y."/>
        </authorList>
    </citation>
    <scope>NUCLEOTIDE SEQUENCE [LARGE SCALE GENOMIC DNA]</scope>
    <source>
        <strain evidence="2 3">LK29</strain>
    </source>
</reference>
<dbReference type="Pfam" id="PF13728">
    <property type="entry name" value="TraF"/>
    <property type="match status" value="1"/>
</dbReference>
<dbReference type="RefSeq" id="WP_048246417.1">
    <property type="nucleotide sequence ID" value="NZ_LDWR01000024.1"/>
</dbReference>
<name>A0A0J5WQQ6_BURCE</name>
<organism evidence="2 3">
    <name type="scientific">Burkholderia cepacia</name>
    <name type="common">Pseudomonas cepacia</name>
    <dbReference type="NCBI Taxonomy" id="292"/>
    <lineage>
        <taxon>Bacteria</taxon>
        <taxon>Pseudomonadati</taxon>
        <taxon>Pseudomonadota</taxon>
        <taxon>Betaproteobacteria</taxon>
        <taxon>Burkholderiales</taxon>
        <taxon>Burkholderiaceae</taxon>
        <taxon>Burkholderia</taxon>
        <taxon>Burkholderia cepacia complex</taxon>
    </lineage>
</organism>
<protein>
    <submittedName>
        <fullName evidence="2">Conjugal transfer protein TraF</fullName>
    </submittedName>
</protein>
<evidence type="ECO:0000256" key="1">
    <source>
        <dbReference type="SAM" id="SignalP"/>
    </source>
</evidence>
<dbReference type="AlphaFoldDB" id="A0A0J5WQQ6"/>
<feature type="chain" id="PRO_5005266788" evidence="1">
    <location>
        <begin position="28"/>
        <end position="270"/>
    </location>
</feature>
<evidence type="ECO:0000313" key="3">
    <source>
        <dbReference type="Proteomes" id="UP000036338"/>
    </source>
</evidence>
<comment type="caution">
    <text evidence="2">The sequence shown here is derived from an EMBL/GenBank/DDBJ whole genome shotgun (WGS) entry which is preliminary data.</text>
</comment>
<dbReference type="PATRIC" id="fig|292.27.peg.2936"/>
<dbReference type="InterPro" id="IPR036249">
    <property type="entry name" value="Thioredoxin-like_sf"/>
</dbReference>
<dbReference type="Proteomes" id="UP000036338">
    <property type="component" value="Unassembled WGS sequence"/>
</dbReference>
<dbReference type="EMBL" id="LDWR01000024">
    <property type="protein sequence ID" value="KML57034.1"/>
    <property type="molecule type" value="Genomic_DNA"/>
</dbReference>
<dbReference type="InterPro" id="IPR039555">
    <property type="entry name" value="TraF/TrbB"/>
</dbReference>
<dbReference type="Gene3D" id="3.40.30.10">
    <property type="entry name" value="Glutaredoxin"/>
    <property type="match status" value="1"/>
</dbReference>
<sequence length="270" mass="29887">MTALRGIAAAVPIVLASALLVSPIANAEGMDYPSAWHCDGQQKFNWYCDDDDKAAVPVAASAGKPADSDDFDQIKSADEMREALKHRLDVANMDPTPQHIKAYIKLWEYVQQKSAVFADQWRRVVWQNPSLDYSLKRPTNNVAVHTYDQTRDSDQDAQLRALAQKHGLIFFFRSDCPYCHAMAPTILLLAKRYGIDVLPVSLDGRGIAEFPSPTPDHGQASVWGVQQVPALFIASRETGDHAMIGSGTMSLQDIIERIFVLTTSQPGELF</sequence>
<accession>A0A0J5WQQ6</accession>
<proteinExistence type="predicted"/>
<dbReference type="PROSITE" id="PS51354">
    <property type="entry name" value="GLUTAREDOXIN_2"/>
    <property type="match status" value="1"/>
</dbReference>
<gene>
    <name evidence="2" type="ORF">VL15_15015</name>
</gene>
<dbReference type="SUPFAM" id="SSF52833">
    <property type="entry name" value="Thioredoxin-like"/>
    <property type="match status" value="1"/>
</dbReference>